<evidence type="ECO:0000313" key="7">
    <source>
        <dbReference type="Proteomes" id="UP000317573"/>
    </source>
</evidence>
<name>A0A562E381_RHORH</name>
<feature type="compositionally biased region" description="Polar residues" evidence="4">
    <location>
        <begin position="135"/>
        <end position="153"/>
    </location>
</feature>
<evidence type="ECO:0000256" key="1">
    <source>
        <dbReference type="ARBA" id="ARBA00001946"/>
    </source>
</evidence>
<dbReference type="PANTHER" id="PTHR32308">
    <property type="entry name" value="LYASE BETA SUBUNIT, PUTATIVE (AFU_ORTHOLOGUE AFUA_4G13030)-RELATED"/>
    <property type="match status" value="1"/>
</dbReference>
<dbReference type="Pfam" id="PF03328">
    <property type="entry name" value="HpcH_HpaI"/>
    <property type="match status" value="1"/>
</dbReference>
<dbReference type="InterPro" id="IPR005000">
    <property type="entry name" value="Aldolase/citrate-lyase_domain"/>
</dbReference>
<accession>A0A562E381</accession>
<dbReference type="GO" id="GO:0000287">
    <property type="term" value="F:magnesium ion binding"/>
    <property type="evidence" value="ECO:0007669"/>
    <property type="project" value="TreeGrafter"/>
</dbReference>
<evidence type="ECO:0000256" key="4">
    <source>
        <dbReference type="SAM" id="MobiDB-lite"/>
    </source>
</evidence>
<sequence length="153" mass="16235">MTPRSWLYVPGHRADRIDKALASDADAVVIDLEDAVPVDAKKRALDNAIAAVLSAPADRVVWLRLNAIGSQWIDDEIAALSAADRTPAGVRLPKADDPDTVAATGSTVRSTRSSNPLRACSPHRRSRDAIPASPESHSAKPTSPQTCVPNPTD</sequence>
<dbReference type="EMBL" id="VLJT01000026">
    <property type="protein sequence ID" value="TWH16163.1"/>
    <property type="molecule type" value="Genomic_DNA"/>
</dbReference>
<feature type="compositionally biased region" description="Polar residues" evidence="4">
    <location>
        <begin position="103"/>
        <end position="116"/>
    </location>
</feature>
<dbReference type="GO" id="GO:0006107">
    <property type="term" value="P:oxaloacetate metabolic process"/>
    <property type="evidence" value="ECO:0007669"/>
    <property type="project" value="TreeGrafter"/>
</dbReference>
<dbReference type="SUPFAM" id="SSF51621">
    <property type="entry name" value="Phosphoenolpyruvate/pyruvate domain"/>
    <property type="match status" value="1"/>
</dbReference>
<gene>
    <name evidence="6" type="ORF">L618_002800000500</name>
</gene>
<dbReference type="Gene3D" id="3.20.20.60">
    <property type="entry name" value="Phosphoenolpyruvate-binding domains"/>
    <property type="match status" value="1"/>
</dbReference>
<evidence type="ECO:0000256" key="3">
    <source>
        <dbReference type="ARBA" id="ARBA00022842"/>
    </source>
</evidence>
<protein>
    <submittedName>
        <fullName evidence="6">Citrate lyase subunit beta/citryl-CoA lyase</fullName>
    </submittedName>
</protein>
<dbReference type="InterPro" id="IPR015813">
    <property type="entry name" value="Pyrv/PenolPyrv_kinase-like_dom"/>
</dbReference>
<evidence type="ECO:0000259" key="5">
    <source>
        <dbReference type="Pfam" id="PF03328"/>
    </source>
</evidence>
<feature type="region of interest" description="Disordered" evidence="4">
    <location>
        <begin position="85"/>
        <end position="153"/>
    </location>
</feature>
<comment type="caution">
    <text evidence="6">The sequence shown here is derived from an EMBL/GenBank/DDBJ whole genome shotgun (WGS) entry which is preliminary data.</text>
</comment>
<dbReference type="GO" id="GO:0016829">
    <property type="term" value="F:lyase activity"/>
    <property type="evidence" value="ECO:0007669"/>
    <property type="project" value="UniProtKB-KW"/>
</dbReference>
<evidence type="ECO:0000256" key="2">
    <source>
        <dbReference type="ARBA" id="ARBA00022723"/>
    </source>
</evidence>
<keyword evidence="6" id="KW-0456">Lyase</keyword>
<keyword evidence="2" id="KW-0479">Metal-binding</keyword>
<comment type="cofactor">
    <cofactor evidence="1">
        <name>Mg(2+)</name>
        <dbReference type="ChEBI" id="CHEBI:18420"/>
    </cofactor>
</comment>
<keyword evidence="3" id="KW-0460">Magnesium</keyword>
<dbReference type="AlphaFoldDB" id="A0A562E381"/>
<dbReference type="PANTHER" id="PTHR32308:SF10">
    <property type="entry name" value="CITRATE LYASE SUBUNIT BETA"/>
    <property type="match status" value="1"/>
</dbReference>
<dbReference type="Proteomes" id="UP000317573">
    <property type="component" value="Unassembled WGS sequence"/>
</dbReference>
<organism evidence="6 7">
    <name type="scientific">Rhodococcus rhodochrous J45</name>
    <dbReference type="NCBI Taxonomy" id="935266"/>
    <lineage>
        <taxon>Bacteria</taxon>
        <taxon>Bacillati</taxon>
        <taxon>Actinomycetota</taxon>
        <taxon>Actinomycetes</taxon>
        <taxon>Mycobacteriales</taxon>
        <taxon>Nocardiaceae</taxon>
        <taxon>Rhodococcus</taxon>
    </lineage>
</organism>
<reference evidence="6 7" key="1">
    <citation type="submission" date="2019-07" db="EMBL/GenBank/DDBJ databases">
        <title>Genome sequencing of lignin-degrading bacterial isolates.</title>
        <authorList>
            <person name="Gladden J."/>
        </authorList>
    </citation>
    <scope>NUCLEOTIDE SEQUENCE [LARGE SCALE GENOMIC DNA]</scope>
    <source>
        <strain evidence="6 7">J45</strain>
    </source>
</reference>
<proteinExistence type="predicted"/>
<evidence type="ECO:0000313" key="6">
    <source>
        <dbReference type="EMBL" id="TWH16163.1"/>
    </source>
</evidence>
<feature type="domain" description="HpcH/HpaI aldolase/citrate lyase" evidence="5">
    <location>
        <begin position="4"/>
        <end position="110"/>
    </location>
</feature>
<dbReference type="InterPro" id="IPR040442">
    <property type="entry name" value="Pyrv_kinase-like_dom_sf"/>
</dbReference>